<accession>A0A8S5PTD9</accession>
<dbReference type="EMBL" id="BK015507">
    <property type="protein sequence ID" value="DAE10350.1"/>
    <property type="molecule type" value="Genomic_DNA"/>
</dbReference>
<proteinExistence type="predicted"/>
<organism evidence="1">
    <name type="scientific">Siphoviridae sp. ct3es5</name>
    <dbReference type="NCBI Taxonomy" id="2825322"/>
    <lineage>
        <taxon>Viruses</taxon>
        <taxon>Duplodnaviria</taxon>
        <taxon>Heunggongvirae</taxon>
        <taxon>Uroviricota</taxon>
        <taxon>Caudoviricetes</taxon>
    </lineage>
</organism>
<reference evidence="1" key="1">
    <citation type="journal article" date="2021" name="Proc. Natl. Acad. Sci. U.S.A.">
        <title>A Catalog of Tens of Thousands of Viruses from Human Metagenomes Reveals Hidden Associations with Chronic Diseases.</title>
        <authorList>
            <person name="Tisza M.J."/>
            <person name="Buck C.B."/>
        </authorList>
    </citation>
    <scope>NUCLEOTIDE SEQUENCE</scope>
    <source>
        <strain evidence="1">Ct3es5</strain>
    </source>
</reference>
<protein>
    <submittedName>
        <fullName evidence="1">Uncharacterized protein</fullName>
    </submittedName>
</protein>
<evidence type="ECO:0000313" key="1">
    <source>
        <dbReference type="EMBL" id="DAE10350.1"/>
    </source>
</evidence>
<sequence>MNVKLTKRKAWELISRIHPRLNIKQEATPPDVAIFKASTGPEGLEIRCENDWFNHNGRIKLTIANVDGGTPIVRYYHPDTLNRDHVAEDAEKEDEAKQARKEWVWAMGKELAHKLVDQYWEG</sequence>
<name>A0A8S5PTD9_9CAUD</name>